<feature type="transmembrane region" description="Helical" evidence="2">
    <location>
        <begin position="43"/>
        <end position="62"/>
    </location>
</feature>
<keyword evidence="1" id="KW-0175">Coiled coil</keyword>
<accession>A0A1F8E356</accession>
<proteinExistence type="predicted"/>
<name>A0A1F8E356_9BACT</name>
<dbReference type="AlphaFoldDB" id="A0A1F8E356"/>
<keyword evidence="2" id="KW-0472">Membrane</keyword>
<dbReference type="EMBL" id="MGIV01000009">
    <property type="protein sequence ID" value="OGM95256.1"/>
    <property type="molecule type" value="Genomic_DNA"/>
</dbReference>
<comment type="caution">
    <text evidence="3">The sequence shown here is derived from an EMBL/GenBank/DDBJ whole genome shotgun (WGS) entry which is preliminary data.</text>
</comment>
<evidence type="ECO:0000313" key="3">
    <source>
        <dbReference type="EMBL" id="OGM95256.1"/>
    </source>
</evidence>
<gene>
    <name evidence="3" type="ORF">A2610_03485</name>
</gene>
<sequence>MSDANDDVRRKKLATRIKWGLGFGLAVIISPIVFMAIKGMIGLALAGAIGFALIQLAPTFSFKVANWRMKLLVSEVEANPIETMQNLLIEKQSELERASQKIVDFDTEVRNFDDQITTFQSQYPAEAANYVQLSEKMHTALEDMVTERNVAEHQLKDFGQQIKKAQAIYSMSMAAQKVTQLSKTAEAQVYADIKQQVAFDTVRTQLNRSFASLSQAVERRKATRAELPFHESPAISQTSTV</sequence>
<evidence type="ECO:0000256" key="2">
    <source>
        <dbReference type="SAM" id="Phobius"/>
    </source>
</evidence>
<feature type="coiled-coil region" evidence="1">
    <location>
        <begin position="81"/>
        <end position="108"/>
    </location>
</feature>
<dbReference type="Proteomes" id="UP000179057">
    <property type="component" value="Unassembled WGS sequence"/>
</dbReference>
<protein>
    <submittedName>
        <fullName evidence="3">Uncharacterized protein</fullName>
    </submittedName>
</protein>
<evidence type="ECO:0000256" key="1">
    <source>
        <dbReference type="SAM" id="Coils"/>
    </source>
</evidence>
<keyword evidence="2" id="KW-0812">Transmembrane</keyword>
<evidence type="ECO:0000313" key="4">
    <source>
        <dbReference type="Proteomes" id="UP000179057"/>
    </source>
</evidence>
<feature type="transmembrane region" description="Helical" evidence="2">
    <location>
        <begin position="19"/>
        <end position="37"/>
    </location>
</feature>
<organism evidence="3 4">
    <name type="scientific">Candidatus Wolfebacteria bacterium RIFOXYD1_FULL_48_65</name>
    <dbReference type="NCBI Taxonomy" id="1802561"/>
    <lineage>
        <taxon>Bacteria</taxon>
        <taxon>Candidatus Wolfeibacteriota</taxon>
    </lineage>
</organism>
<keyword evidence="2" id="KW-1133">Transmembrane helix</keyword>
<reference evidence="3 4" key="1">
    <citation type="journal article" date="2016" name="Nat. Commun.">
        <title>Thousands of microbial genomes shed light on interconnected biogeochemical processes in an aquifer system.</title>
        <authorList>
            <person name="Anantharaman K."/>
            <person name="Brown C.T."/>
            <person name="Hug L.A."/>
            <person name="Sharon I."/>
            <person name="Castelle C.J."/>
            <person name="Probst A.J."/>
            <person name="Thomas B.C."/>
            <person name="Singh A."/>
            <person name="Wilkins M.J."/>
            <person name="Karaoz U."/>
            <person name="Brodie E.L."/>
            <person name="Williams K.H."/>
            <person name="Hubbard S.S."/>
            <person name="Banfield J.F."/>
        </authorList>
    </citation>
    <scope>NUCLEOTIDE SEQUENCE [LARGE SCALE GENOMIC DNA]</scope>
</reference>